<evidence type="ECO:0000313" key="1">
    <source>
        <dbReference type="EMBL" id="CAL1384967.1"/>
    </source>
</evidence>
<name>A0AAV2EGU4_9ROSI</name>
<keyword evidence="2" id="KW-1185">Reference proteome</keyword>
<dbReference type="AlphaFoldDB" id="A0AAV2EGU4"/>
<dbReference type="EMBL" id="OZ034817">
    <property type="protein sequence ID" value="CAL1384967.1"/>
    <property type="molecule type" value="Genomic_DNA"/>
</dbReference>
<evidence type="ECO:0000313" key="2">
    <source>
        <dbReference type="Proteomes" id="UP001497516"/>
    </source>
</evidence>
<organism evidence="1 2">
    <name type="scientific">Linum trigynum</name>
    <dbReference type="NCBI Taxonomy" id="586398"/>
    <lineage>
        <taxon>Eukaryota</taxon>
        <taxon>Viridiplantae</taxon>
        <taxon>Streptophyta</taxon>
        <taxon>Embryophyta</taxon>
        <taxon>Tracheophyta</taxon>
        <taxon>Spermatophyta</taxon>
        <taxon>Magnoliopsida</taxon>
        <taxon>eudicotyledons</taxon>
        <taxon>Gunneridae</taxon>
        <taxon>Pentapetalae</taxon>
        <taxon>rosids</taxon>
        <taxon>fabids</taxon>
        <taxon>Malpighiales</taxon>
        <taxon>Linaceae</taxon>
        <taxon>Linum</taxon>
    </lineage>
</organism>
<accession>A0AAV2EGU4</accession>
<protein>
    <submittedName>
        <fullName evidence="1">Uncharacterized protein</fullName>
    </submittedName>
</protein>
<proteinExistence type="predicted"/>
<sequence>MLRFGKIEPLLHLFGDKLMAEHPLEVKTSVMAVCTNLCSSGEVEAASWRGEGVVDREKGWGGSRAKEAGIGAPKNRRYIPAEEPV</sequence>
<gene>
    <name evidence="1" type="ORF">LTRI10_LOCUS26134</name>
</gene>
<dbReference type="Proteomes" id="UP001497516">
    <property type="component" value="Chromosome 4"/>
</dbReference>
<reference evidence="1 2" key="1">
    <citation type="submission" date="2024-04" db="EMBL/GenBank/DDBJ databases">
        <authorList>
            <person name="Fracassetti M."/>
        </authorList>
    </citation>
    <scope>NUCLEOTIDE SEQUENCE [LARGE SCALE GENOMIC DNA]</scope>
</reference>